<proteinExistence type="predicted"/>
<dbReference type="Proteomes" id="UP000273982">
    <property type="component" value="Chromosome"/>
</dbReference>
<reference evidence="1 2" key="1">
    <citation type="submission" date="2018-11" db="EMBL/GenBank/DDBJ databases">
        <title>Genome squencing of methanotrophic bacteria isolated from alkaline groundwater in Korea.</title>
        <authorList>
            <person name="Nguyen L.N."/>
        </authorList>
    </citation>
    <scope>NUCLEOTIDE SEQUENCE [LARGE SCALE GENOMIC DNA]</scope>
    <source>
        <strain evidence="1 2">GW6</strain>
    </source>
</reference>
<organism evidence="1 2">
    <name type="scientific">Methylocystis rosea</name>
    <dbReference type="NCBI Taxonomy" id="173366"/>
    <lineage>
        <taxon>Bacteria</taxon>
        <taxon>Pseudomonadati</taxon>
        <taxon>Pseudomonadota</taxon>
        <taxon>Alphaproteobacteria</taxon>
        <taxon>Hyphomicrobiales</taxon>
        <taxon>Methylocystaceae</taxon>
        <taxon>Methylocystis</taxon>
    </lineage>
</organism>
<dbReference type="RefSeq" id="WP_124739751.1">
    <property type="nucleotide sequence ID" value="NZ_CP034086.1"/>
</dbReference>
<name>A0A3G8MAE1_9HYPH</name>
<sequence>MKNPQAPEEPKTYVTTERAGFVVAGRRVPPVYEEGKPARPTVGFELKLLDAEAEYELAQKTIALKKEPKNPKAEKAS</sequence>
<evidence type="ECO:0000313" key="1">
    <source>
        <dbReference type="EMBL" id="AZG78160.1"/>
    </source>
</evidence>
<dbReference type="EMBL" id="CP034086">
    <property type="protein sequence ID" value="AZG78160.1"/>
    <property type="molecule type" value="Genomic_DNA"/>
</dbReference>
<accession>A0A3G8MAE1</accession>
<dbReference type="KEGG" id="mros:EHO51_16260"/>
<evidence type="ECO:0000313" key="2">
    <source>
        <dbReference type="Proteomes" id="UP000273982"/>
    </source>
</evidence>
<dbReference type="AlphaFoldDB" id="A0A3G8MAE1"/>
<protein>
    <submittedName>
        <fullName evidence="1">Uncharacterized protein</fullName>
    </submittedName>
</protein>
<gene>
    <name evidence="1" type="ORF">EHO51_16260</name>
</gene>